<dbReference type="Proteomes" id="UP000501316">
    <property type="component" value="Chromosome"/>
</dbReference>
<evidence type="ECO:0008006" key="8">
    <source>
        <dbReference type="Google" id="ProtNLM"/>
    </source>
</evidence>
<comment type="similarity">
    <text evidence="1">Belongs to the glycosyl hydrolase 25 family.</text>
</comment>
<dbReference type="Pfam" id="PF01183">
    <property type="entry name" value="Glyco_hydro_25"/>
    <property type="match status" value="1"/>
</dbReference>
<dbReference type="PROSITE" id="PS51904">
    <property type="entry name" value="GLYCOSYL_HYDROL_F25_2"/>
    <property type="match status" value="1"/>
</dbReference>
<evidence type="ECO:0000313" key="6">
    <source>
        <dbReference type="Proteomes" id="UP000501316"/>
    </source>
</evidence>
<dbReference type="InterPro" id="IPR002053">
    <property type="entry name" value="Glyco_hydro_25"/>
</dbReference>
<evidence type="ECO:0000313" key="7">
    <source>
        <dbReference type="Proteomes" id="UP000509623"/>
    </source>
</evidence>
<proteinExistence type="inferred from homology"/>
<dbReference type="GO" id="GO:0016998">
    <property type="term" value="P:cell wall macromolecule catabolic process"/>
    <property type="evidence" value="ECO:0007669"/>
    <property type="project" value="InterPro"/>
</dbReference>
<dbReference type="GO" id="GO:0003796">
    <property type="term" value="F:lysozyme activity"/>
    <property type="evidence" value="ECO:0007669"/>
    <property type="project" value="InterPro"/>
</dbReference>
<evidence type="ECO:0000256" key="1">
    <source>
        <dbReference type="ARBA" id="ARBA00010646"/>
    </source>
</evidence>
<dbReference type="SUPFAM" id="SSF51445">
    <property type="entry name" value="(Trans)glycosidases"/>
    <property type="match status" value="1"/>
</dbReference>
<protein>
    <recommendedName>
        <fullName evidence="8">Glycoside hydrolase</fullName>
    </recommendedName>
</protein>
<dbReference type="Gene3D" id="3.20.20.80">
    <property type="entry name" value="Glycosidases"/>
    <property type="match status" value="1"/>
</dbReference>
<evidence type="ECO:0000313" key="5">
    <source>
        <dbReference type="EMBL" id="QKO29779.1"/>
    </source>
</evidence>
<gene>
    <name evidence="4" type="ORF">GJQ69_03000</name>
    <name evidence="5" type="ORF">GKP14_01365</name>
</gene>
<sequence>MSRYVRSPRVQKRIRKQRRRLLLAAGAVVLAIVLLLTAILHSCSSHKNAEEQVSSSIVEDMIIQDRYEGEKIIPKYAVAKNTLSDSKFSALNGITSYAGAVNGVDVSSWQGSIDWKEVKASGMDFVMIRVGYRGQTTGTIQADSRFTENMKGALSAGLKVGVYFYSQAISKAEAEKEADYVIQQIKPYQVTWPVVFDWEPGNDETISTISEAGGLRTNSETPEEVTQYTAAFCKRIQAAGYKPAYYCNKTMGYTVFDLKELEAYQIWYAEYKNLPSFYYHFNIWQYTQKGKINGITGTVDLNISFQKYA</sequence>
<keyword evidence="7" id="KW-1185">Reference proteome</keyword>
<keyword evidence="3" id="KW-0326">Glycosidase</keyword>
<dbReference type="InterPro" id="IPR018077">
    <property type="entry name" value="Glyco_hydro_fam25_subgr"/>
</dbReference>
<evidence type="ECO:0000256" key="3">
    <source>
        <dbReference type="ARBA" id="ARBA00023295"/>
    </source>
</evidence>
<accession>A0A859DRY1</accession>
<evidence type="ECO:0000313" key="4">
    <source>
        <dbReference type="EMBL" id="QKN23542.1"/>
    </source>
</evidence>
<dbReference type="SMART" id="SM00641">
    <property type="entry name" value="Glyco_25"/>
    <property type="match status" value="1"/>
</dbReference>
<name>A0A859DRY1_9FIRM</name>
<dbReference type="CDD" id="cd06414">
    <property type="entry name" value="GH25_LytC-like"/>
    <property type="match status" value="1"/>
</dbReference>
<dbReference type="KEGG" id="clf:GJQ69_03000"/>
<dbReference type="Proteomes" id="UP000509623">
    <property type="component" value="Chromosome"/>
</dbReference>
<evidence type="ECO:0000256" key="2">
    <source>
        <dbReference type="ARBA" id="ARBA00022801"/>
    </source>
</evidence>
<dbReference type="EMBL" id="CP046161">
    <property type="protein sequence ID" value="QKO29779.1"/>
    <property type="molecule type" value="Genomic_DNA"/>
</dbReference>
<dbReference type="RefSeq" id="WP_086036177.1">
    <property type="nucleotide sequence ID" value="NZ_CP046051.1"/>
</dbReference>
<dbReference type="AlphaFoldDB" id="A0A859DRY1"/>
<reference evidence="6 7" key="1">
    <citation type="submission" date="2019-11" db="EMBL/GenBank/DDBJ databases">
        <authorList>
            <person name="Ren C."/>
            <person name="Wang H."/>
            <person name="Xu Y."/>
        </authorList>
    </citation>
    <scope>NUCLEOTIDE SEQUENCE [LARGE SCALE GENOMIC DNA]</scope>
    <source>
        <strain evidence="7">JNU-WLY1368</strain>
        <strain evidence="4 6">LBM 19010</strain>
    </source>
</reference>
<dbReference type="GO" id="GO:0009253">
    <property type="term" value="P:peptidoglycan catabolic process"/>
    <property type="evidence" value="ECO:0007669"/>
    <property type="project" value="InterPro"/>
</dbReference>
<dbReference type="PANTHER" id="PTHR34135:SF2">
    <property type="entry name" value="LYSOZYME"/>
    <property type="match status" value="1"/>
</dbReference>
<dbReference type="GO" id="GO:0016052">
    <property type="term" value="P:carbohydrate catabolic process"/>
    <property type="evidence" value="ECO:0007669"/>
    <property type="project" value="TreeGrafter"/>
</dbReference>
<keyword evidence="2" id="KW-0378">Hydrolase</keyword>
<dbReference type="PANTHER" id="PTHR34135">
    <property type="entry name" value="LYSOZYME"/>
    <property type="match status" value="1"/>
</dbReference>
<dbReference type="InterPro" id="IPR017853">
    <property type="entry name" value="GH"/>
</dbReference>
<reference evidence="5" key="2">
    <citation type="journal article" date="2021" name="Appl. Environ. Microbiol.">
        <title>Adaptability of a Caproate-Producing Bacterium Contributes to Its Dominance in an Anaerobic Fermentation System.</title>
        <authorList>
            <person name="Wang H."/>
            <person name="Gu Y."/>
            <person name="Zhou W."/>
            <person name="Zhao D."/>
            <person name="Qiao Z."/>
            <person name="Zheng J."/>
            <person name="Gao J."/>
            <person name="Chen X."/>
            <person name="Ren C."/>
            <person name="Xu Y."/>
        </authorList>
    </citation>
    <scope>NUCLEOTIDE SEQUENCE</scope>
    <source>
        <strain evidence="5">JNU-WLY1368</strain>
    </source>
</reference>
<organism evidence="4 6">
    <name type="scientific">Caproicibacterium lactatifermentans</name>
    <dbReference type="NCBI Taxonomy" id="2666138"/>
    <lineage>
        <taxon>Bacteria</taxon>
        <taxon>Bacillati</taxon>
        <taxon>Bacillota</taxon>
        <taxon>Clostridia</taxon>
        <taxon>Eubacteriales</taxon>
        <taxon>Oscillospiraceae</taxon>
        <taxon>Caproicibacterium</taxon>
    </lineage>
</organism>
<reference evidence="5" key="3">
    <citation type="journal article" date="2022" name="Int. J. Syst. Evol. Microbiol.">
        <title>Caproicibacterium lactatifermentans sp. nov., isolated from pit clay used for the production of Chinese strong aroma-type liquor.</title>
        <authorList>
            <person name="Wang H."/>
            <person name="Gu Y."/>
            <person name="Zhao D."/>
            <person name="Qiao Z."/>
            <person name="Zheng J."/>
            <person name="Gao J."/>
            <person name="Ren C."/>
            <person name="Xu Y."/>
        </authorList>
    </citation>
    <scope>NUCLEOTIDE SEQUENCE</scope>
    <source>
        <strain evidence="5">JNU-WLY1368</strain>
    </source>
</reference>
<dbReference type="EMBL" id="CP046051">
    <property type="protein sequence ID" value="QKN23542.1"/>
    <property type="molecule type" value="Genomic_DNA"/>
</dbReference>